<dbReference type="Gene3D" id="3.10.20.90">
    <property type="entry name" value="Phosphatidylinositol 3-kinase Catalytic Subunit, Chain A, domain 1"/>
    <property type="match status" value="1"/>
</dbReference>
<evidence type="ECO:0000313" key="2">
    <source>
        <dbReference type="Proteomes" id="UP001626550"/>
    </source>
</evidence>
<gene>
    <name evidence="1" type="ORF">Ciccas_000440</name>
</gene>
<evidence type="ECO:0000313" key="1">
    <source>
        <dbReference type="EMBL" id="KAL3320875.1"/>
    </source>
</evidence>
<dbReference type="AlphaFoldDB" id="A0ABD2QMX2"/>
<name>A0ABD2QMX2_9PLAT</name>
<dbReference type="Proteomes" id="UP001626550">
    <property type="component" value="Unassembled WGS sequence"/>
</dbReference>
<protein>
    <submittedName>
        <fullName evidence="1">Uncharacterized protein</fullName>
    </submittedName>
</protein>
<reference evidence="1 2" key="1">
    <citation type="submission" date="2024-11" db="EMBL/GenBank/DDBJ databases">
        <title>Adaptive evolution of stress response genes in parasites aligns with host niche diversity.</title>
        <authorList>
            <person name="Hahn C."/>
            <person name="Resl P."/>
        </authorList>
    </citation>
    <scope>NUCLEOTIDE SEQUENCE [LARGE SCALE GENOMIC DNA]</scope>
    <source>
        <strain evidence="1">EGGRZ-B1_66</strain>
        <tissue evidence="1">Body</tissue>
    </source>
</reference>
<proteinExistence type="predicted"/>
<keyword evidence="2" id="KW-1185">Reference proteome</keyword>
<sequence>MFSYPNHRITVLARMEDSLISVVAALQDRYQFKINVCEYFLNDKYQLLGEAPLSQHCIYETGVAQLVLEAITHDAQSFLETVTKINVLDVQYVGANELSAFKPQCEPLTRVELQKKSANKSRHITINDAISLRDVSHAFNRLITLINPTPSSTDPMGIREEEITSLKNLDWQVI</sequence>
<organism evidence="1 2">
    <name type="scientific">Cichlidogyrus casuarinus</name>
    <dbReference type="NCBI Taxonomy" id="1844966"/>
    <lineage>
        <taxon>Eukaryota</taxon>
        <taxon>Metazoa</taxon>
        <taxon>Spiralia</taxon>
        <taxon>Lophotrochozoa</taxon>
        <taxon>Platyhelminthes</taxon>
        <taxon>Monogenea</taxon>
        <taxon>Monopisthocotylea</taxon>
        <taxon>Dactylogyridea</taxon>
        <taxon>Ancyrocephalidae</taxon>
        <taxon>Cichlidogyrus</taxon>
    </lineage>
</organism>
<comment type="caution">
    <text evidence="1">The sequence shown here is derived from an EMBL/GenBank/DDBJ whole genome shotgun (WGS) entry which is preliminary data.</text>
</comment>
<accession>A0ABD2QMX2</accession>
<dbReference type="EMBL" id="JBJKFK010000023">
    <property type="protein sequence ID" value="KAL3320875.1"/>
    <property type="molecule type" value="Genomic_DNA"/>
</dbReference>